<evidence type="ECO:0000256" key="2">
    <source>
        <dbReference type="ARBA" id="ARBA00005940"/>
    </source>
</evidence>
<keyword evidence="16" id="KW-1185">Reference proteome</keyword>
<accession>A0A146G2Y5</accession>
<dbReference type="Proteomes" id="UP000076023">
    <property type="component" value="Unassembled WGS sequence"/>
</dbReference>
<dbReference type="InterPro" id="IPR029062">
    <property type="entry name" value="Class_I_gatase-like"/>
</dbReference>
<feature type="binding site" evidence="10">
    <location>
        <position position="81"/>
    </location>
    <ligand>
        <name>substrate</name>
    </ligand>
</feature>
<dbReference type="AlphaFoldDB" id="A0A146G2Y5"/>
<reference evidence="16" key="1">
    <citation type="journal article" date="2017" name="Genome Announc.">
        <title>Draft Genome Sequence of Terrimicrobium sacchariphilum NM-5T, a Facultative Anaerobic Soil Bacterium of the Class Spartobacteria.</title>
        <authorList>
            <person name="Qiu Y.L."/>
            <person name="Tourlousse D.M."/>
            <person name="Matsuura N."/>
            <person name="Ohashi A."/>
            <person name="Sekiguchi Y."/>
        </authorList>
    </citation>
    <scope>NUCLEOTIDE SEQUENCE [LARGE SCALE GENOMIC DNA]</scope>
    <source>
        <strain evidence="16">NM-5</strain>
    </source>
</reference>
<evidence type="ECO:0000256" key="6">
    <source>
        <dbReference type="ARBA" id="ARBA00022833"/>
    </source>
</evidence>
<feature type="active site" description="Proton donor" evidence="9">
    <location>
        <position position="120"/>
    </location>
</feature>
<evidence type="ECO:0000256" key="1">
    <source>
        <dbReference type="ARBA" id="ARBA00001412"/>
    </source>
</evidence>
<evidence type="ECO:0000256" key="5">
    <source>
        <dbReference type="ARBA" id="ARBA00022801"/>
    </source>
</evidence>
<feature type="binding site" evidence="11">
    <location>
        <position position="85"/>
    </location>
    <ligand>
        <name>Zn(2+)</name>
        <dbReference type="ChEBI" id="CHEBI:29105"/>
    </ligand>
</feature>
<feature type="binding site" evidence="10">
    <location>
        <position position="119"/>
    </location>
    <ligand>
        <name>substrate</name>
    </ligand>
</feature>
<evidence type="ECO:0000256" key="10">
    <source>
        <dbReference type="PIRSR" id="PIRSR001084-2"/>
    </source>
</evidence>
<dbReference type="PANTHER" id="PTHR36447">
    <property type="entry name" value="BETA-GALACTOSIDASE GANA"/>
    <property type="match status" value="1"/>
</dbReference>
<evidence type="ECO:0000256" key="4">
    <source>
        <dbReference type="ARBA" id="ARBA00022723"/>
    </source>
</evidence>
<keyword evidence="7 8" id="KW-0326">Glycosidase</keyword>
<evidence type="ECO:0000256" key="3">
    <source>
        <dbReference type="ARBA" id="ARBA00012756"/>
    </source>
</evidence>
<feature type="domain" description="Beta-galactosidase trimerisation" evidence="13">
    <location>
        <begin position="398"/>
        <end position="573"/>
    </location>
</feature>
<gene>
    <name evidence="15" type="ORF">TSACC_2607</name>
</gene>
<dbReference type="EC" id="3.2.1.23" evidence="3 8"/>
<dbReference type="GO" id="GO:0006012">
    <property type="term" value="P:galactose metabolic process"/>
    <property type="evidence" value="ECO:0007669"/>
    <property type="project" value="InterPro"/>
</dbReference>
<keyword evidence="6 11" id="KW-0862">Zinc</keyword>
<dbReference type="EMBL" id="BDCO01000002">
    <property type="protein sequence ID" value="GAT32209.1"/>
    <property type="molecule type" value="Genomic_DNA"/>
</dbReference>
<dbReference type="InParanoid" id="A0A146G2Y5"/>
<dbReference type="SUPFAM" id="SSF52317">
    <property type="entry name" value="Class I glutamine amidotransferase-like"/>
    <property type="match status" value="1"/>
</dbReference>
<dbReference type="Gene3D" id="3.20.20.80">
    <property type="entry name" value="Glycosidases"/>
    <property type="match status" value="1"/>
</dbReference>
<dbReference type="SUPFAM" id="SSF51445">
    <property type="entry name" value="(Trans)glycosidases"/>
    <property type="match status" value="1"/>
</dbReference>
<dbReference type="InterPro" id="IPR003476">
    <property type="entry name" value="Glyco_hydro_42"/>
</dbReference>
<keyword evidence="4 11" id="KW-0479">Metal-binding</keyword>
<evidence type="ECO:0000259" key="12">
    <source>
        <dbReference type="Pfam" id="PF02449"/>
    </source>
</evidence>
<evidence type="ECO:0000313" key="16">
    <source>
        <dbReference type="Proteomes" id="UP000076023"/>
    </source>
</evidence>
<evidence type="ECO:0000256" key="11">
    <source>
        <dbReference type="PIRSR" id="PIRSR001084-3"/>
    </source>
</evidence>
<dbReference type="PANTHER" id="PTHR36447:SF2">
    <property type="entry name" value="BETA-GALACTOSIDASE YESZ"/>
    <property type="match status" value="1"/>
</dbReference>
<evidence type="ECO:0000313" key="15">
    <source>
        <dbReference type="EMBL" id="GAT32209.1"/>
    </source>
</evidence>
<dbReference type="Gene3D" id="3.40.50.880">
    <property type="match status" value="1"/>
</dbReference>
<dbReference type="InterPro" id="IPR017853">
    <property type="entry name" value="GH"/>
</dbReference>
<dbReference type="GO" id="GO:0004565">
    <property type="term" value="F:beta-galactosidase activity"/>
    <property type="evidence" value="ECO:0007669"/>
    <property type="project" value="UniProtKB-EC"/>
</dbReference>
<evidence type="ECO:0000256" key="9">
    <source>
        <dbReference type="PIRSR" id="PIRSR001084-1"/>
    </source>
</evidence>
<evidence type="ECO:0000259" key="13">
    <source>
        <dbReference type="Pfam" id="PF08532"/>
    </source>
</evidence>
<dbReference type="Pfam" id="PF08533">
    <property type="entry name" value="Glyco_hydro_42C"/>
    <property type="match status" value="1"/>
</dbReference>
<dbReference type="InterPro" id="IPR013529">
    <property type="entry name" value="Glyco_hydro_42_N"/>
</dbReference>
<dbReference type="InterPro" id="IPR013738">
    <property type="entry name" value="Beta_galactosidase_Trimer"/>
</dbReference>
<evidence type="ECO:0000256" key="8">
    <source>
        <dbReference type="PIRNR" id="PIRNR001084"/>
    </source>
</evidence>
<comment type="caution">
    <text evidence="15">The sequence shown here is derived from an EMBL/GenBank/DDBJ whole genome shotgun (WGS) entry which is preliminary data.</text>
</comment>
<feature type="binding site" evidence="10">
    <location>
        <position position="284"/>
    </location>
    <ligand>
        <name>substrate</name>
    </ligand>
</feature>
<feature type="active site" description="Nucleophile" evidence="9">
    <location>
        <position position="275"/>
    </location>
</feature>
<organism evidence="15 16">
    <name type="scientific">Terrimicrobium sacchariphilum</name>
    <dbReference type="NCBI Taxonomy" id="690879"/>
    <lineage>
        <taxon>Bacteria</taxon>
        <taxon>Pseudomonadati</taxon>
        <taxon>Verrucomicrobiota</taxon>
        <taxon>Terrimicrobiia</taxon>
        <taxon>Terrimicrobiales</taxon>
        <taxon>Terrimicrobiaceae</taxon>
        <taxon>Terrimicrobium</taxon>
    </lineage>
</organism>
<evidence type="ECO:0000259" key="14">
    <source>
        <dbReference type="Pfam" id="PF08533"/>
    </source>
</evidence>
<dbReference type="Pfam" id="PF02449">
    <property type="entry name" value="Glyco_hydro_42"/>
    <property type="match status" value="1"/>
</dbReference>
<evidence type="ECO:0000256" key="7">
    <source>
        <dbReference type="ARBA" id="ARBA00023295"/>
    </source>
</evidence>
<feature type="domain" description="Glycoside hydrolase family 42 N-terminal" evidence="12">
    <location>
        <begin position="1"/>
        <end position="351"/>
    </location>
</feature>
<dbReference type="Pfam" id="PF08532">
    <property type="entry name" value="Glyco_hydro_42M"/>
    <property type="match status" value="1"/>
</dbReference>
<protein>
    <recommendedName>
        <fullName evidence="3 8">Beta-galactosidase</fullName>
        <shortName evidence="8">Beta-gal</shortName>
        <ecNumber evidence="3 8">3.2.1.23</ecNumber>
    </recommendedName>
</protein>
<comment type="catalytic activity">
    <reaction evidence="1 8">
        <text>Hydrolysis of terminal non-reducing beta-D-galactose residues in beta-D-galactosides.</text>
        <dbReference type="EC" id="3.2.1.23"/>
    </reaction>
</comment>
<feature type="binding site" evidence="11">
    <location>
        <position position="133"/>
    </location>
    <ligand>
        <name>Zn(2+)</name>
        <dbReference type="ChEBI" id="CHEBI:29105"/>
    </ligand>
</feature>
<dbReference type="GO" id="GO:0046872">
    <property type="term" value="F:metal ion binding"/>
    <property type="evidence" value="ECO:0007669"/>
    <property type="project" value="UniProtKB-KW"/>
</dbReference>
<dbReference type="PIRSF" id="PIRSF001084">
    <property type="entry name" value="B-galactosidase"/>
    <property type="match status" value="1"/>
</dbReference>
<dbReference type="CDD" id="cd03143">
    <property type="entry name" value="A4_beta-galactosidase_middle_domain"/>
    <property type="match status" value="1"/>
</dbReference>
<feature type="domain" description="Beta-galactosidase C-terminal" evidence="14">
    <location>
        <begin position="582"/>
        <end position="638"/>
    </location>
</feature>
<dbReference type="InterPro" id="IPR013739">
    <property type="entry name" value="Beta_galactosidase_C"/>
</dbReference>
<name>A0A146G2Y5_TERSA</name>
<dbReference type="Gene3D" id="2.60.40.1180">
    <property type="entry name" value="Golgi alpha-mannosidase II"/>
    <property type="match status" value="1"/>
</dbReference>
<feature type="binding site" evidence="11">
    <location>
        <position position="128"/>
    </location>
    <ligand>
        <name>Zn(2+)</name>
        <dbReference type="ChEBI" id="CHEBI:29105"/>
    </ligand>
</feature>
<dbReference type="STRING" id="690879.TSACC_2607"/>
<proteinExistence type="inferred from homology"/>
<dbReference type="InterPro" id="IPR013780">
    <property type="entry name" value="Glyco_hydro_b"/>
</dbReference>
<dbReference type="GO" id="GO:0009341">
    <property type="term" value="C:beta-galactosidase complex"/>
    <property type="evidence" value="ECO:0007669"/>
    <property type="project" value="InterPro"/>
</dbReference>
<sequence>MMAAAGVNVVRMAEFAWDRMEPRPGAFDFSIFDETIDVLGAAGIETILCTPTAAPPRWMTSANPDWFRENASGVRMTHGSRQHVCTNHPEFRAASERITRAMAEHYRDNPRVIGWQTDNEFFCHISECFCPACGRDFQRWLREKYGNIQALNEAWGAAFWAQTYGDFSEIVPPRQDRPTYPNPGAQLDWFRFLGDAIRDFQGGQVNILRSVQPRWWITHNGTFQHVDYWNLAEDLDFLGVDVYPGFTVQKPEDYWWAAVKNEEARSASGSYIIPEQQAGAGGQWPYLHRTPDPGQMRLWAWQAVAHGADGILHFRWRTCRYGAEMYWNGVLDHDNIPRRRYDEFAREGGEFARLGDSILGTTLSVKVGVLLENDQDEAHQTMPMGLPSPDEQRRVILRELLRRKLEAGYVNAHDSFEGLGIIILPGFVLMDEDLAARLGEFVERGGLLVATARTATRHRNNHVSEFTPPGFLRDVFGATVEEFGKLERGSIDLEMAPGVVAPVGDGYEILSLRGARALGNWQCSRWPAPHAASGLPAVSHHVHGSGSAIYLGTYISADNAAALIGLVLDHANIPPLAVASDGVEITCRHSASHRLYFLLNHSGQPASVSALPVGTDLITGQPCDGDCTLSPFGVALIKA</sequence>
<keyword evidence="5 8" id="KW-0378">Hydrolase</keyword>
<comment type="similarity">
    <text evidence="2 8">Belongs to the glycosyl hydrolase 42 family.</text>
</comment>
<feature type="binding site" evidence="11">
    <location>
        <position position="130"/>
    </location>
    <ligand>
        <name>Zn(2+)</name>
        <dbReference type="ChEBI" id="CHEBI:29105"/>
    </ligand>
</feature>